<dbReference type="Gene3D" id="3.40.50.1820">
    <property type="entry name" value="alpha/beta hydrolase"/>
    <property type="match status" value="1"/>
</dbReference>
<name>A0A6J6Q194_9ZZZZ</name>
<dbReference type="SUPFAM" id="SSF53474">
    <property type="entry name" value="alpha/beta-Hydrolases"/>
    <property type="match status" value="1"/>
</dbReference>
<dbReference type="InterPro" id="IPR000801">
    <property type="entry name" value="Esterase-like"/>
</dbReference>
<dbReference type="EMBL" id="CAEZXR010000122">
    <property type="protein sequence ID" value="CAB4705530.1"/>
    <property type="molecule type" value="Genomic_DNA"/>
</dbReference>
<accession>A0A6J6Q194</accession>
<sequence length="505" mass="53029">MVARLGTVPNVVGAATQGPDRSDALVLWRRSPYDQPVNTVGIEMLKRAVAVLAVLMAALAAGPAVAAPADPGAADRADISAEDGADISADLGSGQGITVESVERASEREYHLVVSTTALAQPVRLNLLLPHGYGEGRQRYASLYLLHGTSGGADDWIELGDAVAATASLPAVVVIPDGGYAGGGGSWWNDWVDQGTALGAADWETFHIDQLVPWVDAHLLTIATRGQRAIAGLSQGGFGSFSYAARHPDIFGAAASFSGAPDIAEDPVCRTGGGFIVGAIMTGLNQVQPFAPFGDPVLEAINWRGHNPASLVTNLADTDLAMWAGNGTPGPLDPPPGVDNVGGPDAIEILTHRSALCFAAAADAAGVDYRLTDYGPGTHRWAYWARDFVEWLPELSRFYGEHRTLPRLVGYTSIDPVWSQWGWRVALDRDAEQAFSALTGAGVHGFTFTGGDARVRTPSAYRPGSRHLVRVAGSPARLRADGRGRLVVAVSAPDATTPVEVRIGR</sequence>
<dbReference type="InterPro" id="IPR029058">
    <property type="entry name" value="AB_hydrolase_fold"/>
</dbReference>
<proteinExistence type="predicted"/>
<dbReference type="Pfam" id="PF00756">
    <property type="entry name" value="Esterase"/>
    <property type="match status" value="1"/>
</dbReference>
<dbReference type="PANTHER" id="PTHR48098:SF1">
    <property type="entry name" value="DIACYLGLYCEROL ACYLTRANSFERASE_MYCOLYLTRANSFERASE AG85A"/>
    <property type="match status" value="1"/>
</dbReference>
<dbReference type="AlphaFoldDB" id="A0A6J6Q194"/>
<dbReference type="InterPro" id="IPR050583">
    <property type="entry name" value="Mycobacterial_A85_antigen"/>
</dbReference>
<gene>
    <name evidence="1" type="ORF">UFOPK2579_01164</name>
</gene>
<dbReference type="PANTHER" id="PTHR48098">
    <property type="entry name" value="ENTEROCHELIN ESTERASE-RELATED"/>
    <property type="match status" value="1"/>
</dbReference>
<dbReference type="GO" id="GO:0016747">
    <property type="term" value="F:acyltransferase activity, transferring groups other than amino-acyl groups"/>
    <property type="evidence" value="ECO:0007669"/>
    <property type="project" value="TreeGrafter"/>
</dbReference>
<organism evidence="1">
    <name type="scientific">freshwater metagenome</name>
    <dbReference type="NCBI Taxonomy" id="449393"/>
    <lineage>
        <taxon>unclassified sequences</taxon>
        <taxon>metagenomes</taxon>
        <taxon>ecological metagenomes</taxon>
    </lineage>
</organism>
<reference evidence="1" key="1">
    <citation type="submission" date="2020-05" db="EMBL/GenBank/DDBJ databases">
        <authorList>
            <person name="Chiriac C."/>
            <person name="Salcher M."/>
            <person name="Ghai R."/>
            <person name="Kavagutti S V."/>
        </authorList>
    </citation>
    <scope>NUCLEOTIDE SEQUENCE</scope>
</reference>
<protein>
    <submittedName>
        <fullName evidence="1">Unannotated protein</fullName>
    </submittedName>
</protein>
<evidence type="ECO:0000313" key="1">
    <source>
        <dbReference type="EMBL" id="CAB4705530.1"/>
    </source>
</evidence>